<evidence type="ECO:0000313" key="3">
    <source>
        <dbReference type="Proteomes" id="UP001057998"/>
    </source>
</evidence>
<dbReference type="PANTHER" id="PTHR30292">
    <property type="entry name" value="UNCHARACTERIZED PROTEIN YBGL-RELATED"/>
    <property type="match status" value="1"/>
</dbReference>
<accession>A0ABY5GMQ8</accession>
<organism evidence="2 3">
    <name type="scientific">Photobacterium atrarenae</name>
    <dbReference type="NCBI Taxonomy" id="865757"/>
    <lineage>
        <taxon>Bacteria</taxon>
        <taxon>Pseudomonadati</taxon>
        <taxon>Pseudomonadota</taxon>
        <taxon>Gammaproteobacteria</taxon>
        <taxon>Vibrionales</taxon>
        <taxon>Vibrionaceae</taxon>
        <taxon>Photobacterium</taxon>
    </lineage>
</organism>
<dbReference type="NCBIfam" id="NF003814">
    <property type="entry name" value="PRK05406.1-3"/>
    <property type="match status" value="1"/>
</dbReference>
<dbReference type="Proteomes" id="UP001057998">
    <property type="component" value="Chromosome 2"/>
</dbReference>
<gene>
    <name evidence="2" type="ORF">NNL38_22845</name>
</gene>
<dbReference type="NCBIfam" id="NF003816">
    <property type="entry name" value="PRK05406.1-5"/>
    <property type="match status" value="1"/>
</dbReference>
<feature type="region of interest" description="Disordered" evidence="1">
    <location>
        <begin position="247"/>
        <end position="269"/>
    </location>
</feature>
<keyword evidence="3" id="KW-1185">Reference proteome</keyword>
<dbReference type="CDD" id="cd10787">
    <property type="entry name" value="LamB_YcsF_like"/>
    <property type="match status" value="1"/>
</dbReference>
<dbReference type="InterPro" id="IPR011330">
    <property type="entry name" value="Glyco_hydro/deAcase_b/a-brl"/>
</dbReference>
<evidence type="ECO:0000256" key="1">
    <source>
        <dbReference type="SAM" id="MobiDB-lite"/>
    </source>
</evidence>
<dbReference type="EMBL" id="CP101509">
    <property type="protein sequence ID" value="UTV29847.1"/>
    <property type="molecule type" value="Genomic_DNA"/>
</dbReference>
<reference evidence="2" key="1">
    <citation type="submission" date="2022-07" db="EMBL/GenBank/DDBJ databases">
        <title>Genome sequencing of Photobacterium atrarenae GJH2-4.</title>
        <authorList>
            <person name="Park S.-J."/>
        </authorList>
    </citation>
    <scope>NUCLEOTIDE SEQUENCE</scope>
    <source>
        <strain evidence="2">GJH2-4</strain>
    </source>
</reference>
<evidence type="ECO:0000313" key="2">
    <source>
        <dbReference type="EMBL" id="UTV29847.1"/>
    </source>
</evidence>
<dbReference type="Pfam" id="PF03746">
    <property type="entry name" value="LamB_YcsF"/>
    <property type="match status" value="1"/>
</dbReference>
<dbReference type="PANTHER" id="PTHR30292:SF0">
    <property type="entry name" value="5-OXOPROLINASE SUBUNIT A"/>
    <property type="match status" value="1"/>
</dbReference>
<dbReference type="Gene3D" id="3.20.20.370">
    <property type="entry name" value="Glycoside hydrolase/deacetylase"/>
    <property type="match status" value="1"/>
</dbReference>
<proteinExistence type="predicted"/>
<dbReference type="SUPFAM" id="SSF88713">
    <property type="entry name" value="Glycoside hydrolase/deacetylase"/>
    <property type="match status" value="1"/>
</dbReference>
<dbReference type="InterPro" id="IPR005501">
    <property type="entry name" value="LamB/YcsF/PxpA-like"/>
</dbReference>
<dbReference type="RefSeq" id="WP_255391177.1">
    <property type="nucleotide sequence ID" value="NZ_CP101509.1"/>
</dbReference>
<sequence length="269" mass="29773">MKINCDMGESFGIWNMGNDAQVMPYLNMANIACGMHASDPTVMLNTVRLAKQHQVTIGAHPGYADLQGFGRRPLNLSQEELAALFIYQIGALAAICQSESMPLSYVKPHGALYNTMMKDDQVFTTLLAALHRYDASLPLVVMAVPNHDHYQAMADKYGIELWFEAFVDRAYDTDGRLMPRSEPGSSYHELTQIRRQATQLIEHGSVTTLEGEVIPVRADTLCIHGDGPQALPTAQLLQQLLQTQQLQREQGRDADTSTTSLAQQHCGGR</sequence>
<protein>
    <submittedName>
        <fullName evidence="2">5-oxoprolinase subunit PxpA</fullName>
    </submittedName>
</protein>
<name>A0ABY5GMQ8_9GAMM</name>